<sequence length="251" mass="27267">MTEGGKCKFCKCFWTNGKDHKCSVLGQVVVETVGVNVVPNPVNRHATEITKTLRDLPGIHILLFNAPVCNLNGHTHNVRIRRHDCVFTHTHLVATATDSRMGLGLYTVTGLEPAWDEFSPSAASTHPLLCSSVLGVYASKERQDAGGMPEGPEYLSKLTLERTECDTHSSLYRANCAHGTSANALCVDAESKGVLYAGSQSDAFTEVFWDYRVKQSGADSLITCSCNGSKIMHKNKMMGSEVEGRECPGCL</sequence>
<accession>A0A250XS40</accession>
<evidence type="ECO:0000313" key="2">
    <source>
        <dbReference type="Proteomes" id="UP000232323"/>
    </source>
</evidence>
<reference evidence="1 2" key="1">
    <citation type="submission" date="2017-08" db="EMBL/GenBank/DDBJ databases">
        <title>Acidophilic green algal genome provides insights into adaptation to an acidic environment.</title>
        <authorList>
            <person name="Hirooka S."/>
            <person name="Hirose Y."/>
            <person name="Kanesaki Y."/>
            <person name="Higuchi S."/>
            <person name="Fujiwara T."/>
            <person name="Onuma R."/>
            <person name="Era A."/>
            <person name="Ohbayashi R."/>
            <person name="Uzuka A."/>
            <person name="Nozaki H."/>
            <person name="Yoshikawa H."/>
            <person name="Miyagishima S.Y."/>
        </authorList>
    </citation>
    <scope>NUCLEOTIDE SEQUENCE [LARGE SCALE GENOMIC DNA]</scope>
    <source>
        <strain evidence="1 2">NIES-2499</strain>
    </source>
</reference>
<gene>
    <name evidence="1" type="ORF">CEUSTIGMA_g13272.t1</name>
</gene>
<dbReference type="Proteomes" id="UP000232323">
    <property type="component" value="Unassembled WGS sequence"/>
</dbReference>
<dbReference type="EMBL" id="BEGY01000197">
    <property type="protein sequence ID" value="GAX85856.1"/>
    <property type="molecule type" value="Genomic_DNA"/>
</dbReference>
<name>A0A250XS40_9CHLO</name>
<organism evidence="1 2">
    <name type="scientific">Chlamydomonas eustigma</name>
    <dbReference type="NCBI Taxonomy" id="1157962"/>
    <lineage>
        <taxon>Eukaryota</taxon>
        <taxon>Viridiplantae</taxon>
        <taxon>Chlorophyta</taxon>
        <taxon>core chlorophytes</taxon>
        <taxon>Chlorophyceae</taxon>
        <taxon>CS clade</taxon>
        <taxon>Chlamydomonadales</taxon>
        <taxon>Chlamydomonadaceae</taxon>
        <taxon>Chlamydomonas</taxon>
    </lineage>
</organism>
<comment type="caution">
    <text evidence="1">The sequence shown here is derived from an EMBL/GenBank/DDBJ whole genome shotgun (WGS) entry which is preliminary data.</text>
</comment>
<evidence type="ECO:0000313" key="1">
    <source>
        <dbReference type="EMBL" id="GAX85856.1"/>
    </source>
</evidence>
<keyword evidence="2" id="KW-1185">Reference proteome</keyword>
<dbReference type="AlphaFoldDB" id="A0A250XS40"/>
<proteinExistence type="predicted"/>
<protein>
    <submittedName>
        <fullName evidence="1">Uncharacterized protein</fullName>
    </submittedName>
</protein>